<gene>
    <name evidence="5" type="ORF">A9O67_01675</name>
</gene>
<dbReference type="GO" id="GO:0042597">
    <property type="term" value="C:periplasmic space"/>
    <property type="evidence" value="ECO:0007669"/>
    <property type="project" value="UniProtKB-SubCell"/>
</dbReference>
<feature type="signal peptide" evidence="4">
    <location>
        <begin position="1"/>
        <end position="22"/>
    </location>
</feature>
<keyword evidence="6" id="KW-1185">Reference proteome</keyword>
<dbReference type="PROSITE" id="PS51318">
    <property type="entry name" value="TAT"/>
    <property type="match status" value="1"/>
</dbReference>
<dbReference type="Gene3D" id="3.40.190.10">
    <property type="entry name" value="Periplasmic binding protein-like II"/>
    <property type="match status" value="2"/>
</dbReference>
<accession>A0A1A6DWQ1</accession>
<dbReference type="PROSITE" id="PS51257">
    <property type="entry name" value="PROKAR_LIPOPROTEIN"/>
    <property type="match status" value="1"/>
</dbReference>
<sequence>MNHQRRAWLQRTAVLGAGAALAPGLLGCNDEPPLTVAYHPWPGYAPLKLADSLGWWDDGRLRGLPTGSASASRVALAEGRAQAAALTLDETLLAVADGLPLHVVALFNLSHGADVVLAKPGFTDRTRWVGARLGHETGAVGELMTASWLEYAGLRAEDVTGVHLTADEHLSAWKDGRVDLLVTFEPTASRLESLGAKRLFDSSQLPPERPIADVLAIRADAWPSRRAALRTLVRQIFAAQRHLMTLPVDAAYRLAPWLDVPHAAAMRTFSGLRLTNWADNREWLIGQPAPLQRAAEGLASFMGRVNILRPLRLPEDLVVGSALPAEEPR</sequence>
<dbReference type="Pfam" id="PF13379">
    <property type="entry name" value="NMT1_2"/>
    <property type="match status" value="1"/>
</dbReference>
<name>A0A1A6DWQ1_9BURK</name>
<evidence type="ECO:0000313" key="6">
    <source>
        <dbReference type="Proteomes" id="UP000091969"/>
    </source>
</evidence>
<comment type="caution">
    <text evidence="5">The sequence shown here is derived from an EMBL/GenBank/DDBJ whole genome shotgun (WGS) entry which is preliminary data.</text>
</comment>
<evidence type="ECO:0000313" key="5">
    <source>
        <dbReference type="EMBL" id="OBS31367.1"/>
    </source>
</evidence>
<dbReference type="InterPro" id="IPR006311">
    <property type="entry name" value="TAT_signal"/>
</dbReference>
<organism evidence="5 6">
    <name type="scientific">Tepidimonas fonticaldi</name>
    <dbReference type="NCBI Taxonomy" id="1101373"/>
    <lineage>
        <taxon>Bacteria</taxon>
        <taxon>Pseudomonadati</taxon>
        <taxon>Pseudomonadota</taxon>
        <taxon>Betaproteobacteria</taxon>
        <taxon>Burkholderiales</taxon>
        <taxon>Tepidimonas</taxon>
    </lineage>
</organism>
<dbReference type="AlphaFoldDB" id="A0A1A6DWQ1"/>
<protein>
    <recommendedName>
        <fullName evidence="7">ABC transporter substrate-binding protein</fullName>
    </recommendedName>
</protein>
<reference evidence="5 6" key="1">
    <citation type="submission" date="2016-06" db="EMBL/GenBank/DDBJ databases">
        <title>Genome sequence of Tepidimonas fonticaldi PL17.</title>
        <authorList>
            <person name="Pinnaka A.K."/>
        </authorList>
    </citation>
    <scope>NUCLEOTIDE SEQUENCE [LARGE SCALE GENOMIC DNA]</scope>
    <source>
        <strain evidence="5 6">PL17</strain>
    </source>
</reference>
<feature type="chain" id="PRO_5008343813" description="ABC transporter substrate-binding protein" evidence="4">
    <location>
        <begin position="23"/>
        <end position="329"/>
    </location>
</feature>
<dbReference type="PANTHER" id="PTHR30024:SF47">
    <property type="entry name" value="TAURINE-BINDING PERIPLASMIC PROTEIN"/>
    <property type="match status" value="1"/>
</dbReference>
<comment type="similarity">
    <text evidence="2">Belongs to the bacterial solute-binding protein SsuA/TauA family.</text>
</comment>
<evidence type="ECO:0000256" key="3">
    <source>
        <dbReference type="ARBA" id="ARBA00022729"/>
    </source>
</evidence>
<proteinExistence type="inferred from homology"/>
<dbReference type="SUPFAM" id="SSF53850">
    <property type="entry name" value="Periplasmic binding protein-like II"/>
    <property type="match status" value="1"/>
</dbReference>
<dbReference type="RefSeq" id="WP_068607479.1">
    <property type="nucleotide sequence ID" value="NZ_LZDH01000034.1"/>
</dbReference>
<comment type="subcellular location">
    <subcellularLocation>
        <location evidence="1">Periplasm</location>
    </subcellularLocation>
</comment>
<dbReference type="Proteomes" id="UP000091969">
    <property type="component" value="Unassembled WGS sequence"/>
</dbReference>
<evidence type="ECO:0000256" key="1">
    <source>
        <dbReference type="ARBA" id="ARBA00004418"/>
    </source>
</evidence>
<evidence type="ECO:0008006" key="7">
    <source>
        <dbReference type="Google" id="ProtNLM"/>
    </source>
</evidence>
<dbReference type="EMBL" id="LZDH01000034">
    <property type="protein sequence ID" value="OBS31367.1"/>
    <property type="molecule type" value="Genomic_DNA"/>
</dbReference>
<dbReference type="OrthoDB" id="9815602at2"/>
<evidence type="ECO:0000256" key="4">
    <source>
        <dbReference type="SAM" id="SignalP"/>
    </source>
</evidence>
<dbReference type="PANTHER" id="PTHR30024">
    <property type="entry name" value="ALIPHATIC SULFONATES-BINDING PROTEIN-RELATED"/>
    <property type="match status" value="1"/>
</dbReference>
<keyword evidence="3 4" id="KW-0732">Signal</keyword>
<dbReference type="STRING" id="1101373.A9O67_01675"/>
<evidence type="ECO:0000256" key="2">
    <source>
        <dbReference type="ARBA" id="ARBA00010742"/>
    </source>
</evidence>
<dbReference type="SMR" id="A0A1A6DWQ1"/>